<dbReference type="InterPro" id="IPR051917">
    <property type="entry name" value="Transposase-Integrase"/>
</dbReference>
<comment type="caution">
    <text evidence="3">The sequence shown here is derived from an EMBL/GenBank/DDBJ whole genome shotgun (WGS) entry which is preliminary data.</text>
</comment>
<organism evidence="3 4">
    <name type="scientific">candidate division WOR-3 bacterium JGI_Cruoil_03_51_56</name>
    <dbReference type="NCBI Taxonomy" id="1973747"/>
    <lineage>
        <taxon>Bacteria</taxon>
        <taxon>Bacteria division WOR-3</taxon>
    </lineage>
</organism>
<dbReference type="Pfam" id="PF13936">
    <property type="entry name" value="HTH_38"/>
    <property type="match status" value="1"/>
</dbReference>
<name>A0A235BV91_UNCW3</name>
<dbReference type="GO" id="GO:0032196">
    <property type="term" value="P:transposition"/>
    <property type="evidence" value="ECO:0007669"/>
    <property type="project" value="TreeGrafter"/>
</dbReference>
<evidence type="ECO:0000259" key="2">
    <source>
        <dbReference type="Pfam" id="PF13936"/>
    </source>
</evidence>
<dbReference type="PANTHER" id="PTHR10948:SF23">
    <property type="entry name" value="TRANSPOSASE INSI FOR INSERTION SEQUENCE ELEMENT IS30A-RELATED"/>
    <property type="match status" value="1"/>
</dbReference>
<evidence type="ECO:0000313" key="4">
    <source>
        <dbReference type="Proteomes" id="UP000215559"/>
    </source>
</evidence>
<protein>
    <recommendedName>
        <fullName evidence="2">Transposase IS30-like HTH domain-containing protein</fullName>
    </recommendedName>
</protein>
<evidence type="ECO:0000313" key="3">
    <source>
        <dbReference type="EMBL" id="OYD16268.1"/>
    </source>
</evidence>
<dbReference type="GO" id="GO:0004803">
    <property type="term" value="F:transposase activity"/>
    <property type="evidence" value="ECO:0007669"/>
    <property type="project" value="TreeGrafter"/>
</dbReference>
<gene>
    <name evidence="3" type="ORF">CH330_03295</name>
</gene>
<reference evidence="3 4" key="1">
    <citation type="submission" date="2017-07" db="EMBL/GenBank/DDBJ databases">
        <title>Recovery of genomes from metagenomes via a dereplication, aggregation, and scoring strategy.</title>
        <authorList>
            <person name="Sieber C.M."/>
            <person name="Probst A.J."/>
            <person name="Sharrar A."/>
            <person name="Thomas B.C."/>
            <person name="Hess M."/>
            <person name="Tringe S.G."/>
            <person name="Banfield J.F."/>
        </authorList>
    </citation>
    <scope>NUCLEOTIDE SEQUENCE [LARGE SCALE GENOMIC DNA]</scope>
    <source>
        <strain evidence="3">JGI_Cruoil_03_51_56</strain>
    </source>
</reference>
<dbReference type="PANTHER" id="PTHR10948">
    <property type="entry name" value="TRANSPOSASE"/>
    <property type="match status" value="1"/>
</dbReference>
<dbReference type="NCBIfam" id="NF033563">
    <property type="entry name" value="transpos_IS30"/>
    <property type="match status" value="1"/>
</dbReference>
<dbReference type="InterPro" id="IPR025246">
    <property type="entry name" value="IS30-like_HTH"/>
</dbReference>
<dbReference type="EMBL" id="NOZP01000059">
    <property type="protein sequence ID" value="OYD16268.1"/>
    <property type="molecule type" value="Genomic_DNA"/>
</dbReference>
<sequence length="248" mass="29357">MHKKYRHLSRDERGKIMYLSMWGKKASQIAVLLGRHKSTISRELCRNVSPYWDHYTDESAQLKADRRRKQASQRYRLKNERIRSYVERKLEDGWSPEIIAGRIKLDLPGCTISHEAIYQYVYHLDKPERDKYIGYLRRSHRRRRKRGTGKAQRKSRIPNRISIDNRPVAVERRRQFGHWEGDSLVSSRNSVALYSLVERKTRLLQLERVRRRDSKRTARAVIKRLGPLMRTPMAASVGTSPRAPILLN</sequence>
<feature type="domain" description="Transposase IS30-like HTH" evidence="2">
    <location>
        <begin position="4"/>
        <end position="47"/>
    </location>
</feature>
<keyword evidence="1" id="KW-0233">DNA recombination</keyword>
<accession>A0A235BV91</accession>
<evidence type="ECO:0000256" key="1">
    <source>
        <dbReference type="ARBA" id="ARBA00023172"/>
    </source>
</evidence>
<dbReference type="Proteomes" id="UP000215559">
    <property type="component" value="Unassembled WGS sequence"/>
</dbReference>
<dbReference type="GO" id="GO:0005829">
    <property type="term" value="C:cytosol"/>
    <property type="evidence" value="ECO:0007669"/>
    <property type="project" value="TreeGrafter"/>
</dbReference>
<proteinExistence type="predicted"/>
<dbReference type="GO" id="GO:0006310">
    <property type="term" value="P:DNA recombination"/>
    <property type="evidence" value="ECO:0007669"/>
    <property type="project" value="UniProtKB-KW"/>
</dbReference>
<dbReference type="AlphaFoldDB" id="A0A235BV91"/>
<dbReference type="InterPro" id="IPR053392">
    <property type="entry name" value="Transposase_IS30-like"/>
</dbReference>